<reference evidence="1 2" key="1">
    <citation type="journal article" date="2018" name="BMC Genomics">
        <title>Comparative genome analyses reveal sequence features reflecting distinct modes of host-adaptation between dicot and monocot powdery mildew.</title>
        <authorList>
            <person name="Wu Y."/>
            <person name="Ma X."/>
            <person name="Pan Z."/>
            <person name="Kale S.D."/>
            <person name="Song Y."/>
            <person name="King H."/>
            <person name="Zhang Q."/>
            <person name="Presley C."/>
            <person name="Deng X."/>
            <person name="Wei C.I."/>
            <person name="Xiao S."/>
        </authorList>
    </citation>
    <scope>NUCLEOTIDE SEQUENCE [LARGE SCALE GENOMIC DNA]</scope>
    <source>
        <strain evidence="1">UMSG1</strain>
    </source>
</reference>
<evidence type="ECO:0008006" key="3">
    <source>
        <dbReference type="Google" id="ProtNLM"/>
    </source>
</evidence>
<sequence>MSVSLTVLRLSLFVLPATSFWIAPFLVPFYEPQSQDTFISANISLPLPELRKRGDNCPNDHFSCSKLAAAYGGACCASGFECTTDGARQIACCTMGAKCTGTLARPTVTSTEDPALDSSAITVTSSTTNVDMGPTVTSSVNNIYFPFPYSPTTFSDKDECLSAFYDCKNNYAVCTASLQGTNYGVTIVAPAGGITVAPTAQPLDVSSASKICSSLSSQACHGIERSDCENLVTSFAFATVANALARPTMGPLATAGMVAGVGWEVVRQMI</sequence>
<proteinExistence type="predicted"/>
<dbReference type="AlphaFoldDB" id="A0A420IDS5"/>
<name>A0A420IDS5_9PEZI</name>
<protein>
    <recommendedName>
        <fullName evidence="3">Gpi-anchored protein</fullName>
    </recommendedName>
</protein>
<dbReference type="PANTHER" id="PTHR39599:SF1">
    <property type="entry name" value="GPI-ANCHORED PROTEIN (EUROFUNG)"/>
    <property type="match status" value="1"/>
</dbReference>
<comment type="caution">
    <text evidence="1">The sequence shown here is derived from an EMBL/GenBank/DDBJ whole genome shotgun (WGS) entry which is preliminary data.</text>
</comment>
<evidence type="ECO:0000313" key="1">
    <source>
        <dbReference type="EMBL" id="RKF72696.1"/>
    </source>
</evidence>
<organism evidence="1 2">
    <name type="scientific">Golovinomyces cichoracearum</name>
    <dbReference type="NCBI Taxonomy" id="62708"/>
    <lineage>
        <taxon>Eukaryota</taxon>
        <taxon>Fungi</taxon>
        <taxon>Dikarya</taxon>
        <taxon>Ascomycota</taxon>
        <taxon>Pezizomycotina</taxon>
        <taxon>Leotiomycetes</taxon>
        <taxon>Erysiphales</taxon>
        <taxon>Erysiphaceae</taxon>
        <taxon>Golovinomyces</taxon>
    </lineage>
</organism>
<dbReference type="EMBL" id="MCBS01024729">
    <property type="protein sequence ID" value="RKF72696.1"/>
    <property type="molecule type" value="Genomic_DNA"/>
</dbReference>
<evidence type="ECO:0000313" key="2">
    <source>
        <dbReference type="Proteomes" id="UP000285326"/>
    </source>
</evidence>
<gene>
    <name evidence="1" type="ORF">GcM1_247160</name>
</gene>
<dbReference type="PANTHER" id="PTHR39599">
    <property type="entry name" value="GPI-ANCHORED PROTEIN (EUROFUNG)-RELATED-RELATED"/>
    <property type="match status" value="1"/>
</dbReference>
<dbReference type="Proteomes" id="UP000285326">
    <property type="component" value="Unassembled WGS sequence"/>
</dbReference>
<accession>A0A420IDS5</accession>